<organism evidence="3 4">
    <name type="scientific">Pseudomonas asplenii</name>
    <dbReference type="NCBI Taxonomy" id="53407"/>
    <lineage>
        <taxon>Bacteria</taxon>
        <taxon>Pseudomonadati</taxon>
        <taxon>Pseudomonadota</taxon>
        <taxon>Gammaproteobacteria</taxon>
        <taxon>Pseudomonadales</taxon>
        <taxon>Pseudomonadaceae</taxon>
        <taxon>Pseudomonas</taxon>
    </lineage>
</organism>
<evidence type="ECO:0000313" key="4">
    <source>
        <dbReference type="Proteomes" id="UP000037931"/>
    </source>
</evidence>
<keyword evidence="1" id="KW-0880">Kelch repeat</keyword>
<evidence type="ECO:0000256" key="2">
    <source>
        <dbReference type="ARBA" id="ARBA00022737"/>
    </source>
</evidence>
<dbReference type="AlphaFoldDB" id="A0A0M9GD92"/>
<dbReference type="PATRIC" id="fig|50340.43.peg.3089"/>
<dbReference type="OrthoDB" id="3440942at2"/>
<dbReference type="Proteomes" id="UP000037931">
    <property type="component" value="Unassembled WGS sequence"/>
</dbReference>
<sequence>MAVSAQLLNDSTSKPDIYIGRTDLGAYTLTVTSSVAVTATDIRLQFPTTIFTVLDVSKIIVSSGGWKPTVQGNMLVLNGSQPIAAGGSLQIRLGAVRSSLLSQTNADLGVRVNGQNISPTFRIFLLRYPESAGDLRQNMAAALLPDSSVYRTPQDNDVIHNLLLLQLSNLQPGEPLVTKPWVQTPTVLLSFVYGDSIGALTPADPQDQYSAWNIKASVEATYHDGQQTYEWDATNPDPGGGATDPIWTFKPVETNRAVLGAGSGATASFIVEDITTQAPHGTTLAYLQYSNFPGYDDGYFSLPLRKLEPTPNIIFFNAVPSNLANLGDEVTLRWQCFDIRQVKLQFGNTTLDSAKGEIGTGVSSIAQYRIKLDTTTQFTLNAYQKLNAGTPDFTSQFTVNVPPVGIDSFLASADSGTLPAEVQLSWEIRAALSATITAPGQSDYEIPGKDLAAGRHPVFPPRPLTYTLTVQGQGGPLVRKLDLFFLKRGFTTFHTDTDFRALSGAILLGNAQVLWLFSPDHGKAIFNTRDGQTWTQVAVLADSFAARSNAGGVFWKGKFWIMGGDTGSQRLNDIWSSGDGMQWTQVTAGAAWPGRSDFGCVVFQDKLWVMGGVDQNYQLLNDVWCTSDGSNWQKVGTAGWVPRSRFGVAASSTTLYVVGGMIDINTVSGDLWTCEQGGTWNQQPGLPALSRSDPIVFSRDGALYVLGGIAPDGTALKDLHRYSNSSWSALPGIDWTVSRPGATWFRGGLWIAAGTRGTHDAGAGPNKDVFVLML</sequence>
<evidence type="ECO:0000256" key="1">
    <source>
        <dbReference type="ARBA" id="ARBA00022441"/>
    </source>
</evidence>
<dbReference type="Pfam" id="PF24681">
    <property type="entry name" value="Kelch_KLHDC2_KLHL20_DRC7"/>
    <property type="match status" value="1"/>
</dbReference>
<keyword evidence="2" id="KW-0677">Repeat</keyword>
<accession>A0A0M9GD92</accession>
<protein>
    <submittedName>
        <fullName evidence="3">Kelch motif protein</fullName>
    </submittedName>
</protein>
<reference evidence="3 4" key="1">
    <citation type="journal article" date="2015" name="PLoS ONE">
        <title>Rice-Infecting Pseudomonas Genomes Are Highly Accessorized and Harbor Multiple Putative Virulence Mechanisms to Cause Sheath Brown Rot.</title>
        <authorList>
            <person name="Quibod I.L."/>
            <person name="Grande G."/>
            <person name="Oreiro E.G."/>
            <person name="Borja F.N."/>
            <person name="Dossa G.S."/>
            <person name="Mauleon R."/>
            <person name="Cruz C.V."/>
            <person name="Oliva R."/>
        </authorList>
    </citation>
    <scope>NUCLEOTIDE SEQUENCE [LARGE SCALE GENOMIC DNA]</scope>
    <source>
        <strain evidence="3 4">IRRI 6609</strain>
    </source>
</reference>
<name>A0A0M9GD92_9PSED</name>
<dbReference type="Gene3D" id="2.120.10.80">
    <property type="entry name" value="Kelch-type beta propeller"/>
    <property type="match status" value="1"/>
</dbReference>
<dbReference type="InterPro" id="IPR015915">
    <property type="entry name" value="Kelch-typ_b-propeller"/>
</dbReference>
<dbReference type="EMBL" id="JSYZ01000023">
    <property type="protein sequence ID" value="KPA88146.1"/>
    <property type="molecule type" value="Genomic_DNA"/>
</dbReference>
<comment type="caution">
    <text evidence="3">The sequence shown here is derived from an EMBL/GenBank/DDBJ whole genome shotgun (WGS) entry which is preliminary data.</text>
</comment>
<dbReference type="PANTHER" id="PTHR46647:SF1">
    <property type="entry name" value="RAB9 EFFECTOR PROTEIN WITH KELCH MOTIFS"/>
    <property type="match status" value="1"/>
</dbReference>
<dbReference type="InterPro" id="IPR052124">
    <property type="entry name" value="Rab9_kelch_effector"/>
</dbReference>
<dbReference type="SUPFAM" id="SSF117281">
    <property type="entry name" value="Kelch motif"/>
    <property type="match status" value="1"/>
</dbReference>
<gene>
    <name evidence="3" type="ORF">PF66_05378</name>
</gene>
<dbReference type="PANTHER" id="PTHR46647">
    <property type="entry name" value="RAB9 EFFECTOR PROTEIN WITH KELCH MOTIFS"/>
    <property type="match status" value="1"/>
</dbReference>
<evidence type="ECO:0000313" key="3">
    <source>
        <dbReference type="EMBL" id="KPA88146.1"/>
    </source>
</evidence>
<keyword evidence="4" id="KW-1185">Reference proteome</keyword>
<proteinExistence type="predicted"/>
<dbReference type="STRING" id="50340.PF66_05378"/>
<dbReference type="RefSeq" id="WP_054064269.1">
    <property type="nucleotide sequence ID" value="NZ_JSYZ01000023.1"/>
</dbReference>